<evidence type="ECO:0000313" key="3">
    <source>
        <dbReference type="EMBL" id="OIS92068.1"/>
    </source>
</evidence>
<keyword evidence="4" id="KW-1185">Reference proteome</keyword>
<dbReference type="Pfam" id="PF01266">
    <property type="entry name" value="DAO"/>
    <property type="match status" value="1"/>
</dbReference>
<dbReference type="PANTHER" id="PTHR13847:SF281">
    <property type="entry name" value="FAD DEPENDENT OXIDOREDUCTASE DOMAIN-CONTAINING PROTEIN"/>
    <property type="match status" value="1"/>
</dbReference>
<dbReference type="AlphaFoldDB" id="A0A1J6HGL3"/>
<dbReference type="OrthoDB" id="9814969at2"/>
<accession>A0A1J6HGL3</accession>
<organism evidence="3 4">
    <name type="scientific">Brucella cytisi</name>
    <dbReference type="NCBI Taxonomy" id="407152"/>
    <lineage>
        <taxon>Bacteria</taxon>
        <taxon>Pseudomonadati</taxon>
        <taxon>Pseudomonadota</taxon>
        <taxon>Alphaproteobacteria</taxon>
        <taxon>Hyphomicrobiales</taxon>
        <taxon>Brucellaceae</taxon>
        <taxon>Brucella/Ochrobactrum group</taxon>
        <taxon>Brucella</taxon>
    </lineage>
</organism>
<evidence type="ECO:0000313" key="4">
    <source>
        <dbReference type="Proteomes" id="UP000182985"/>
    </source>
</evidence>
<dbReference type="InterPro" id="IPR006076">
    <property type="entry name" value="FAD-dep_OxRdtase"/>
</dbReference>
<protein>
    <submittedName>
        <fullName evidence="3">Oxidoreductase</fullName>
    </submittedName>
</protein>
<proteinExistence type="predicted"/>
<dbReference type="SUPFAM" id="SSF51905">
    <property type="entry name" value="FAD/NAD(P)-binding domain"/>
    <property type="match status" value="1"/>
</dbReference>
<evidence type="ECO:0000256" key="1">
    <source>
        <dbReference type="ARBA" id="ARBA00023002"/>
    </source>
</evidence>
<keyword evidence="1" id="KW-0560">Oxidoreductase</keyword>
<comment type="caution">
    <text evidence="3">The sequence shown here is derived from an EMBL/GenBank/DDBJ whole genome shotgun (WGS) entry which is preliminary data.</text>
</comment>
<reference evidence="3 4" key="1">
    <citation type="submission" date="2016-10" db="EMBL/GenBank/DDBJ databases">
        <title>The Draft Genome Sequence of the Potato Rhizosphere Bacteria Ochrobactrum sp. IPA7.2.</title>
        <authorList>
            <person name="Gogoleva N.E."/>
            <person name="Khlopko Y.A."/>
            <person name="Burygin G.L."/>
            <person name="Plotnikov A.O."/>
        </authorList>
    </citation>
    <scope>NUCLEOTIDE SEQUENCE [LARGE SCALE GENOMIC DNA]</scope>
    <source>
        <strain evidence="3 4">IPA7.2</strain>
    </source>
</reference>
<sequence>MRKLNLPRSLWRETATPPLNCKALEDDISADVVIIGGGYTGLSAAIRAIELGLKPVVLEAEEVGFGASGRNGGVVSTKYRVSLSAMAQTHGRQIAQRMNVLGHEAMDCVESYVERFQIREAKLTKTGNIRCAHNETAFAALVEEAKTIRDMFGDTSIAVLGASDVATETGSTRFYGGVLNSHAGIIHPLGYCRGLANAVLLAGGLIYENSPALRIVKHGSTKLVCTKTGSISCKQILIATNAYSDITTATSNVRKTIIPFRSAIISTEALPSSVFDEILCNNRSYSETRRMMRWFRRSGDCLLFGGRGAFGRNDSATAYATLERAMFEIFPQLKDCRIANQWSGLVAMTMNSLPQIGLIDKNIGFSLGYNGTGIAMSSLLGRYAIDLLQGQKPDLALMQRQKPGDIPFFSMRAPAVRTVAAWYQLLDKFGR</sequence>
<dbReference type="Proteomes" id="UP000182985">
    <property type="component" value="Unassembled WGS sequence"/>
</dbReference>
<name>A0A1J6HGL3_9HYPH</name>
<dbReference type="PANTHER" id="PTHR13847">
    <property type="entry name" value="SARCOSINE DEHYDROGENASE-RELATED"/>
    <property type="match status" value="1"/>
</dbReference>
<dbReference type="PRINTS" id="PR00368">
    <property type="entry name" value="FADPNR"/>
</dbReference>
<feature type="domain" description="FAD dependent oxidoreductase" evidence="2">
    <location>
        <begin position="31"/>
        <end position="387"/>
    </location>
</feature>
<dbReference type="EMBL" id="MOEC01000020">
    <property type="protein sequence ID" value="OIS92068.1"/>
    <property type="molecule type" value="Genomic_DNA"/>
</dbReference>
<dbReference type="GO" id="GO:0016491">
    <property type="term" value="F:oxidoreductase activity"/>
    <property type="evidence" value="ECO:0007669"/>
    <property type="project" value="UniProtKB-KW"/>
</dbReference>
<dbReference type="RefSeq" id="WP_071632971.1">
    <property type="nucleotide sequence ID" value="NZ_MOEC01000020.1"/>
</dbReference>
<dbReference type="Gene3D" id="3.30.9.10">
    <property type="entry name" value="D-Amino Acid Oxidase, subunit A, domain 2"/>
    <property type="match status" value="1"/>
</dbReference>
<gene>
    <name evidence="3" type="ORF">BLA27_18350</name>
</gene>
<dbReference type="InterPro" id="IPR036188">
    <property type="entry name" value="FAD/NAD-bd_sf"/>
</dbReference>
<dbReference type="Gene3D" id="3.50.50.60">
    <property type="entry name" value="FAD/NAD(P)-binding domain"/>
    <property type="match status" value="1"/>
</dbReference>
<evidence type="ECO:0000259" key="2">
    <source>
        <dbReference type="Pfam" id="PF01266"/>
    </source>
</evidence>
<dbReference type="GO" id="GO:0005737">
    <property type="term" value="C:cytoplasm"/>
    <property type="evidence" value="ECO:0007669"/>
    <property type="project" value="TreeGrafter"/>
</dbReference>